<dbReference type="PANTHER" id="PTHR43080">
    <property type="entry name" value="CBS DOMAIN-CONTAINING PROTEIN CBSX3, MITOCHONDRIAL"/>
    <property type="match status" value="1"/>
</dbReference>
<protein>
    <submittedName>
        <fullName evidence="4">CBS domain-containing protein</fullName>
    </submittedName>
</protein>
<accession>A0A1M7ZC85</accession>
<dbReference type="Pfam" id="PF00571">
    <property type="entry name" value="CBS"/>
    <property type="match status" value="2"/>
</dbReference>
<evidence type="ECO:0000313" key="5">
    <source>
        <dbReference type="Proteomes" id="UP000186406"/>
    </source>
</evidence>
<dbReference type="EMBL" id="FRXO01000002">
    <property type="protein sequence ID" value="SHO62521.1"/>
    <property type="molecule type" value="Genomic_DNA"/>
</dbReference>
<name>A0A1M7ZC85_9HYPH</name>
<dbReference type="PROSITE" id="PS51371">
    <property type="entry name" value="CBS"/>
    <property type="match status" value="2"/>
</dbReference>
<dbReference type="InterPro" id="IPR051257">
    <property type="entry name" value="Diverse_CBS-Domain"/>
</dbReference>
<dbReference type="CDD" id="cd04623">
    <property type="entry name" value="CBS_pair_bac_euk"/>
    <property type="match status" value="1"/>
</dbReference>
<dbReference type="InterPro" id="IPR046342">
    <property type="entry name" value="CBS_dom_sf"/>
</dbReference>
<evidence type="ECO:0000256" key="1">
    <source>
        <dbReference type="ARBA" id="ARBA00023122"/>
    </source>
</evidence>
<dbReference type="SMART" id="SM00116">
    <property type="entry name" value="CBS"/>
    <property type="match status" value="2"/>
</dbReference>
<dbReference type="PANTHER" id="PTHR43080:SF2">
    <property type="entry name" value="CBS DOMAIN-CONTAINING PROTEIN"/>
    <property type="match status" value="1"/>
</dbReference>
<dbReference type="STRING" id="1123029.SAMN02745172_01073"/>
<proteinExistence type="predicted"/>
<feature type="domain" description="CBS" evidence="3">
    <location>
        <begin position="8"/>
        <end position="65"/>
    </location>
</feature>
<dbReference type="SUPFAM" id="SSF54631">
    <property type="entry name" value="CBS-domain pair"/>
    <property type="match status" value="1"/>
</dbReference>
<dbReference type="RefSeq" id="WP_073626359.1">
    <property type="nucleotide sequence ID" value="NZ_FRXO01000002.1"/>
</dbReference>
<dbReference type="InterPro" id="IPR000644">
    <property type="entry name" value="CBS_dom"/>
</dbReference>
<reference evidence="4 5" key="1">
    <citation type="submission" date="2016-12" db="EMBL/GenBank/DDBJ databases">
        <authorList>
            <person name="Song W.-J."/>
            <person name="Kurnit D.M."/>
        </authorList>
    </citation>
    <scope>NUCLEOTIDE SEQUENCE [LARGE SCALE GENOMIC DNA]</scope>
    <source>
        <strain evidence="4 5">DSM 19599</strain>
    </source>
</reference>
<evidence type="ECO:0000313" key="4">
    <source>
        <dbReference type="EMBL" id="SHO62521.1"/>
    </source>
</evidence>
<dbReference type="Gene3D" id="3.10.580.10">
    <property type="entry name" value="CBS-domain"/>
    <property type="match status" value="1"/>
</dbReference>
<dbReference type="AlphaFoldDB" id="A0A1M7ZC85"/>
<dbReference type="InterPro" id="IPR044725">
    <property type="entry name" value="CBSX3_CBS_dom"/>
</dbReference>
<dbReference type="Proteomes" id="UP000186406">
    <property type="component" value="Unassembled WGS sequence"/>
</dbReference>
<gene>
    <name evidence="4" type="ORF">SAMN02745172_01073</name>
</gene>
<keyword evidence="5" id="KW-1185">Reference proteome</keyword>
<organism evidence="4 5">
    <name type="scientific">Pseudoxanthobacter soli DSM 19599</name>
    <dbReference type="NCBI Taxonomy" id="1123029"/>
    <lineage>
        <taxon>Bacteria</taxon>
        <taxon>Pseudomonadati</taxon>
        <taxon>Pseudomonadota</taxon>
        <taxon>Alphaproteobacteria</taxon>
        <taxon>Hyphomicrobiales</taxon>
        <taxon>Segnochrobactraceae</taxon>
        <taxon>Pseudoxanthobacter</taxon>
    </lineage>
</organism>
<dbReference type="OrthoDB" id="9807125at2"/>
<keyword evidence="1 2" id="KW-0129">CBS domain</keyword>
<feature type="domain" description="CBS" evidence="3">
    <location>
        <begin position="75"/>
        <end position="131"/>
    </location>
</feature>
<sequence length="142" mass="15403">MTVAAILAKKGRDIATIDPEATIAEVCDLLAARHIGAVIVVRGEAIAGIISERDIVRALSSAGASVLDHRVSDHMTRAVETATESQTVTEVMERMTARRFRHMPVVRDGRLVGVVSIGDVVKHRIAQAEDEAESMRNYITMV</sequence>
<evidence type="ECO:0000259" key="3">
    <source>
        <dbReference type="PROSITE" id="PS51371"/>
    </source>
</evidence>
<evidence type="ECO:0000256" key="2">
    <source>
        <dbReference type="PROSITE-ProRule" id="PRU00703"/>
    </source>
</evidence>